<dbReference type="PANTHER" id="PTHR45947:SF3">
    <property type="entry name" value="SULFOQUINOVOSYL TRANSFERASE SQD2"/>
    <property type="match status" value="1"/>
</dbReference>
<dbReference type="SUPFAM" id="SSF53756">
    <property type="entry name" value="UDP-Glycosyltransferase/glycogen phosphorylase"/>
    <property type="match status" value="1"/>
</dbReference>
<dbReference type="Gene3D" id="3.40.50.2000">
    <property type="entry name" value="Glycogen Phosphorylase B"/>
    <property type="match status" value="2"/>
</dbReference>
<dbReference type="Pfam" id="PF00534">
    <property type="entry name" value="Glycos_transf_1"/>
    <property type="match status" value="1"/>
</dbReference>
<dbReference type="InterPro" id="IPR028098">
    <property type="entry name" value="Glyco_trans_4-like_N"/>
</dbReference>
<evidence type="ECO:0000313" key="3">
    <source>
        <dbReference type="EMBL" id="HIZ30887.1"/>
    </source>
</evidence>
<reference evidence="3" key="2">
    <citation type="submission" date="2021-04" db="EMBL/GenBank/DDBJ databases">
        <authorList>
            <person name="Gilroy R."/>
        </authorList>
    </citation>
    <scope>NUCLEOTIDE SEQUENCE</scope>
    <source>
        <strain evidence="3">ChiGjej4B4-18154</strain>
    </source>
</reference>
<proteinExistence type="predicted"/>
<gene>
    <name evidence="3" type="ORF">H9813_06635</name>
</gene>
<dbReference type="CDD" id="cd03812">
    <property type="entry name" value="GT4_CapH-like"/>
    <property type="match status" value="1"/>
</dbReference>
<dbReference type="EMBL" id="DXBV01000063">
    <property type="protein sequence ID" value="HIZ30887.1"/>
    <property type="molecule type" value="Genomic_DNA"/>
</dbReference>
<dbReference type="PANTHER" id="PTHR45947">
    <property type="entry name" value="SULFOQUINOVOSYL TRANSFERASE SQD2"/>
    <property type="match status" value="1"/>
</dbReference>
<evidence type="ECO:0000259" key="2">
    <source>
        <dbReference type="Pfam" id="PF13439"/>
    </source>
</evidence>
<dbReference type="Pfam" id="PF13439">
    <property type="entry name" value="Glyco_transf_4"/>
    <property type="match status" value="1"/>
</dbReference>
<accession>A0A9D2E4W7</accession>
<evidence type="ECO:0000313" key="4">
    <source>
        <dbReference type="Proteomes" id="UP000824035"/>
    </source>
</evidence>
<name>A0A9D2E4W7_9FIRM</name>
<dbReference type="Proteomes" id="UP000824035">
    <property type="component" value="Unassembled WGS sequence"/>
</dbReference>
<dbReference type="InterPro" id="IPR050194">
    <property type="entry name" value="Glycosyltransferase_grp1"/>
</dbReference>
<protein>
    <submittedName>
        <fullName evidence="3">Glycosyltransferase family 1 protein</fullName>
    </submittedName>
</protein>
<evidence type="ECO:0000259" key="1">
    <source>
        <dbReference type="Pfam" id="PF00534"/>
    </source>
</evidence>
<comment type="caution">
    <text evidence="3">The sequence shown here is derived from an EMBL/GenBank/DDBJ whole genome shotgun (WGS) entry which is preliminary data.</text>
</comment>
<organism evidence="3 4">
    <name type="scientific">Candidatus Allofournierella merdipullorum</name>
    <dbReference type="NCBI Taxonomy" id="2838595"/>
    <lineage>
        <taxon>Bacteria</taxon>
        <taxon>Bacillati</taxon>
        <taxon>Bacillota</taxon>
        <taxon>Clostridia</taxon>
        <taxon>Eubacteriales</taxon>
        <taxon>Oscillospiraceae</taxon>
        <taxon>Allofournierella</taxon>
    </lineage>
</organism>
<sequence length="364" mass="40783">MNTAAQPLRVAQVLNRMDSGGIETVVMNYYRHIDHEQIQFDFYFAENSTFPQRAELERLGAGICPIPPYSRPLAYHRALYRAFRQRRYQIVHAHLSTMSVFALFAAWRAGVPVRICHNHSTAHWGEGKKTLLKYLLRPFNKLFATDWLACGEKAGRWMYGDRAFEKGRVRVMPNAIETEKFAFDPAARARLRRELGIPQEAFVAGHVGRFTYAKNHAFLVQVFASLKRQCPNARLLLVGEGELAQQIKDKVAGSGLQDDVVFTGARADVNKLYSAMDVFCLPSLYEGLPVVALEAQANGLPCLFSDRVPAQAVVAENARQLALEDPAEWASALPRGHRARGAAVPELSGQAARLGKFYLRRARA</sequence>
<dbReference type="AlphaFoldDB" id="A0A9D2E4W7"/>
<feature type="domain" description="Glycosyltransferase subfamily 4-like N-terminal" evidence="2">
    <location>
        <begin position="20"/>
        <end position="180"/>
    </location>
</feature>
<feature type="domain" description="Glycosyl transferase family 1" evidence="1">
    <location>
        <begin position="189"/>
        <end position="326"/>
    </location>
</feature>
<reference evidence="3" key="1">
    <citation type="journal article" date="2021" name="PeerJ">
        <title>Extensive microbial diversity within the chicken gut microbiome revealed by metagenomics and culture.</title>
        <authorList>
            <person name="Gilroy R."/>
            <person name="Ravi A."/>
            <person name="Getino M."/>
            <person name="Pursley I."/>
            <person name="Horton D.L."/>
            <person name="Alikhan N.F."/>
            <person name="Baker D."/>
            <person name="Gharbi K."/>
            <person name="Hall N."/>
            <person name="Watson M."/>
            <person name="Adriaenssens E.M."/>
            <person name="Foster-Nyarko E."/>
            <person name="Jarju S."/>
            <person name="Secka A."/>
            <person name="Antonio M."/>
            <person name="Oren A."/>
            <person name="Chaudhuri R.R."/>
            <person name="La Ragione R."/>
            <person name="Hildebrand F."/>
            <person name="Pallen M.J."/>
        </authorList>
    </citation>
    <scope>NUCLEOTIDE SEQUENCE</scope>
    <source>
        <strain evidence="3">ChiGjej4B4-18154</strain>
    </source>
</reference>
<dbReference type="GO" id="GO:0016757">
    <property type="term" value="F:glycosyltransferase activity"/>
    <property type="evidence" value="ECO:0007669"/>
    <property type="project" value="InterPro"/>
</dbReference>
<dbReference type="InterPro" id="IPR001296">
    <property type="entry name" value="Glyco_trans_1"/>
</dbReference>